<protein>
    <submittedName>
        <fullName evidence="1">Uncharacterized protein</fullName>
    </submittedName>
</protein>
<organism evidence="1 2">
    <name type="scientific">Polaromonas aquatica</name>
    <dbReference type="NCBI Taxonomy" id="332657"/>
    <lineage>
        <taxon>Bacteria</taxon>
        <taxon>Pseudomonadati</taxon>
        <taxon>Pseudomonadota</taxon>
        <taxon>Betaproteobacteria</taxon>
        <taxon>Burkholderiales</taxon>
        <taxon>Comamonadaceae</taxon>
        <taxon>Polaromonas</taxon>
    </lineage>
</organism>
<name>A0ABW1U0M9_9BURK</name>
<accession>A0ABW1U0M9</accession>
<comment type="caution">
    <text evidence="1">The sequence shown here is derived from an EMBL/GenBank/DDBJ whole genome shotgun (WGS) entry which is preliminary data.</text>
</comment>
<reference evidence="2" key="1">
    <citation type="journal article" date="2019" name="Int. J. Syst. Evol. Microbiol.">
        <title>The Global Catalogue of Microorganisms (GCM) 10K type strain sequencing project: providing services to taxonomists for standard genome sequencing and annotation.</title>
        <authorList>
            <consortium name="The Broad Institute Genomics Platform"/>
            <consortium name="The Broad Institute Genome Sequencing Center for Infectious Disease"/>
            <person name="Wu L."/>
            <person name="Ma J."/>
        </authorList>
    </citation>
    <scope>NUCLEOTIDE SEQUENCE [LARGE SCALE GENOMIC DNA]</scope>
    <source>
        <strain evidence="2">CCUG 39402</strain>
    </source>
</reference>
<evidence type="ECO:0000313" key="1">
    <source>
        <dbReference type="EMBL" id="MFC6282533.1"/>
    </source>
</evidence>
<dbReference type="Proteomes" id="UP001596270">
    <property type="component" value="Unassembled WGS sequence"/>
</dbReference>
<proteinExistence type="predicted"/>
<evidence type="ECO:0000313" key="2">
    <source>
        <dbReference type="Proteomes" id="UP001596270"/>
    </source>
</evidence>
<dbReference type="RefSeq" id="WP_371436704.1">
    <property type="nucleotide sequence ID" value="NZ_JBHSRS010000078.1"/>
</dbReference>
<sequence length="74" mass="7678">MRLAPVEITTCHSSTVAVRPSIASSARASVPATPTEQQALAFAAQADLSSPWPTHRIRCFLPVGAKATQSSSAS</sequence>
<dbReference type="EMBL" id="JBHSRS010000078">
    <property type="protein sequence ID" value="MFC6282533.1"/>
    <property type="molecule type" value="Genomic_DNA"/>
</dbReference>
<gene>
    <name evidence="1" type="ORF">ACFQND_15010</name>
</gene>
<keyword evidence="2" id="KW-1185">Reference proteome</keyword>